<keyword evidence="2" id="KW-0808">Transferase</keyword>
<sequence length="323" mass="36961">MMDEEIEVDSASDRDSGFEDQISNFTASITASVLAYPVENGRRYHAFRAGVYYLPNDELEQERLDLNHILTTKGIGDKLFLAPIEPEELTRVLDIGTGTGLWSMSMGDEYPHAEIIGNDLSAIQPPWVPPNVKFMLDDVESPWVHSAPFDLIFARYLASCISDWPQLVRQTYDNLVPGGWAEFQDYDFNFYSRDGSLKQDSHFLKWTHCLLEGFRSLGKEPCPGPKLHGWLTDAGFENVTTRKFSFPFGAWAKDPKLKELGMLNLVQFMNGIEAFSLRILTEHFGMERDDINDLLDKVRVDLLNKKIHAQMDFYVTYGQRKKD</sequence>
<dbReference type="GO" id="GO:0032259">
    <property type="term" value="P:methylation"/>
    <property type="evidence" value="ECO:0007669"/>
    <property type="project" value="UniProtKB-KW"/>
</dbReference>
<dbReference type="InterPro" id="IPR029063">
    <property type="entry name" value="SAM-dependent_MTases_sf"/>
</dbReference>
<gene>
    <name evidence="2" type="ORF">B0T14DRAFT_528492</name>
</gene>
<proteinExistence type="inferred from homology"/>
<dbReference type="SUPFAM" id="SSF53335">
    <property type="entry name" value="S-adenosyl-L-methionine-dependent methyltransferases"/>
    <property type="match status" value="1"/>
</dbReference>
<name>A0AA40BUT2_9PEZI</name>
<dbReference type="CDD" id="cd02440">
    <property type="entry name" value="AdoMet_MTases"/>
    <property type="match status" value="1"/>
</dbReference>
<comment type="caution">
    <text evidence="2">The sequence shown here is derived from an EMBL/GenBank/DDBJ whole genome shotgun (WGS) entry which is preliminary data.</text>
</comment>
<reference evidence="2" key="1">
    <citation type="submission" date="2023-06" db="EMBL/GenBank/DDBJ databases">
        <title>Genome-scale phylogeny and comparative genomics of the fungal order Sordariales.</title>
        <authorList>
            <consortium name="Lawrence Berkeley National Laboratory"/>
            <person name="Hensen N."/>
            <person name="Bonometti L."/>
            <person name="Westerberg I."/>
            <person name="Brannstrom I.O."/>
            <person name="Guillou S."/>
            <person name="Cros-Aarteil S."/>
            <person name="Calhoun S."/>
            <person name="Haridas S."/>
            <person name="Kuo A."/>
            <person name="Mondo S."/>
            <person name="Pangilinan J."/>
            <person name="Riley R."/>
            <person name="Labutti K."/>
            <person name="Andreopoulos B."/>
            <person name="Lipzen A."/>
            <person name="Chen C."/>
            <person name="Yanf M."/>
            <person name="Daum C."/>
            <person name="Ng V."/>
            <person name="Clum A."/>
            <person name="Steindorff A."/>
            <person name="Ohm R."/>
            <person name="Martin F."/>
            <person name="Silar P."/>
            <person name="Natvig D."/>
            <person name="Lalanne C."/>
            <person name="Gautier V."/>
            <person name="Ament-Velasquez S.L."/>
            <person name="Kruys A."/>
            <person name="Hutchinson M.I."/>
            <person name="Powell A.J."/>
            <person name="Barry K."/>
            <person name="Miller A.N."/>
            <person name="Grigoriev I.V."/>
            <person name="Debuchy R."/>
            <person name="Gladieux P."/>
            <person name="Thoren M.H."/>
            <person name="Johannesson H."/>
        </authorList>
    </citation>
    <scope>NUCLEOTIDE SEQUENCE</scope>
    <source>
        <strain evidence="2">CBS 606.72</strain>
    </source>
</reference>
<protein>
    <submittedName>
        <fullName evidence="2">S-adenosyl-L-methionine-dependent methyltransferase</fullName>
    </submittedName>
</protein>
<organism evidence="2 3">
    <name type="scientific">Immersiella caudata</name>
    <dbReference type="NCBI Taxonomy" id="314043"/>
    <lineage>
        <taxon>Eukaryota</taxon>
        <taxon>Fungi</taxon>
        <taxon>Dikarya</taxon>
        <taxon>Ascomycota</taxon>
        <taxon>Pezizomycotina</taxon>
        <taxon>Sordariomycetes</taxon>
        <taxon>Sordariomycetidae</taxon>
        <taxon>Sordariales</taxon>
        <taxon>Lasiosphaeriaceae</taxon>
        <taxon>Immersiella</taxon>
    </lineage>
</organism>
<dbReference type="PANTHER" id="PTHR43591">
    <property type="entry name" value="METHYLTRANSFERASE"/>
    <property type="match status" value="1"/>
</dbReference>
<dbReference type="GO" id="GO:0008168">
    <property type="term" value="F:methyltransferase activity"/>
    <property type="evidence" value="ECO:0007669"/>
    <property type="project" value="UniProtKB-KW"/>
</dbReference>
<dbReference type="EMBL" id="JAULSU010000006">
    <property type="protein sequence ID" value="KAK0614422.1"/>
    <property type="molecule type" value="Genomic_DNA"/>
</dbReference>
<dbReference type="Gene3D" id="3.40.50.150">
    <property type="entry name" value="Vaccinia Virus protein VP39"/>
    <property type="match status" value="1"/>
</dbReference>
<dbReference type="Proteomes" id="UP001175000">
    <property type="component" value="Unassembled WGS sequence"/>
</dbReference>
<keyword evidence="2" id="KW-0489">Methyltransferase</keyword>
<comment type="similarity">
    <text evidence="1">Belongs to the methyltransferase superfamily. LaeA methyltransferase family.</text>
</comment>
<dbReference type="PANTHER" id="PTHR43591:SF10">
    <property type="entry name" value="ABC TRANSMEMBRANE TYPE-1 DOMAIN-CONTAINING PROTEIN-RELATED"/>
    <property type="match status" value="1"/>
</dbReference>
<evidence type="ECO:0000313" key="3">
    <source>
        <dbReference type="Proteomes" id="UP001175000"/>
    </source>
</evidence>
<evidence type="ECO:0000256" key="1">
    <source>
        <dbReference type="ARBA" id="ARBA00038158"/>
    </source>
</evidence>
<accession>A0AA40BUT2</accession>
<dbReference type="Pfam" id="PF13489">
    <property type="entry name" value="Methyltransf_23"/>
    <property type="match status" value="1"/>
</dbReference>
<dbReference type="AlphaFoldDB" id="A0AA40BUT2"/>
<keyword evidence="3" id="KW-1185">Reference proteome</keyword>
<evidence type="ECO:0000313" key="2">
    <source>
        <dbReference type="EMBL" id="KAK0614422.1"/>
    </source>
</evidence>